<dbReference type="PANTHER" id="PTHR43481">
    <property type="entry name" value="FRUCTOSE-1-PHOSPHATE PHOSPHATASE"/>
    <property type="match status" value="1"/>
</dbReference>
<protein>
    <submittedName>
        <fullName evidence="1">HAD family phosphatase</fullName>
    </submittedName>
</protein>
<dbReference type="InterPro" id="IPR023198">
    <property type="entry name" value="PGP-like_dom2"/>
</dbReference>
<dbReference type="RefSeq" id="WP_346230339.1">
    <property type="nucleotide sequence ID" value="NZ_JBDJAW010000051.1"/>
</dbReference>
<proteinExistence type="predicted"/>
<dbReference type="Proteomes" id="UP001447516">
    <property type="component" value="Unassembled WGS sequence"/>
</dbReference>
<reference evidence="1 2" key="1">
    <citation type="submission" date="2024-05" db="EMBL/GenBank/DDBJ databases">
        <title>Microbispora sp.ZYX-F-249.</title>
        <authorList>
            <person name="Xie H."/>
        </authorList>
    </citation>
    <scope>NUCLEOTIDE SEQUENCE [LARGE SCALE GENOMIC DNA]</scope>
    <source>
        <strain evidence="1 2">ZYX-F-249</strain>
    </source>
</reference>
<dbReference type="SFLD" id="SFLDG01129">
    <property type="entry name" value="C1.5:_HAD__Beta-PGM__Phosphata"/>
    <property type="match status" value="1"/>
</dbReference>
<dbReference type="InterPro" id="IPR006439">
    <property type="entry name" value="HAD-SF_hydro_IA"/>
</dbReference>
<dbReference type="InterPro" id="IPR051806">
    <property type="entry name" value="HAD-like_SPP"/>
</dbReference>
<name>A0ABV0AYX6_9ACTN</name>
<dbReference type="InterPro" id="IPR023214">
    <property type="entry name" value="HAD_sf"/>
</dbReference>
<comment type="caution">
    <text evidence="1">The sequence shown here is derived from an EMBL/GenBank/DDBJ whole genome shotgun (WGS) entry which is preliminary data.</text>
</comment>
<dbReference type="SFLD" id="SFLDS00003">
    <property type="entry name" value="Haloacid_Dehalogenase"/>
    <property type="match status" value="1"/>
</dbReference>
<dbReference type="EMBL" id="JBDJAW010000051">
    <property type="protein sequence ID" value="MEN3540484.1"/>
    <property type="molecule type" value="Genomic_DNA"/>
</dbReference>
<accession>A0ABV0AYX6</accession>
<dbReference type="SUPFAM" id="SSF56784">
    <property type="entry name" value="HAD-like"/>
    <property type="match status" value="1"/>
</dbReference>
<sequence length="245" mass="26125">MSVARARKVTATNTTGPVDALPDDILTSRLVATRRVWLCDLDGTLVDSAPVHEAAFRDAIAEVAPELLGSFCYGAHAGAATREVVAALGAAPEAAERLIRRKQQLYRERVEAGMVPLLPGARRFLERLTGTGRMLYLVTGGSRESVRRVLSACAMAGYFRAVLTADDVASGKPDPRFYRHACLLWSLDPADCLALEDSAHGVASALGAGLVTLQVHAAVTVPGAVPVRHLDQLTRLIDAETDDSE</sequence>
<dbReference type="CDD" id="cd07505">
    <property type="entry name" value="HAD_BPGM-like"/>
    <property type="match status" value="1"/>
</dbReference>
<evidence type="ECO:0000313" key="2">
    <source>
        <dbReference type="Proteomes" id="UP001447516"/>
    </source>
</evidence>
<keyword evidence="2" id="KW-1185">Reference proteome</keyword>
<dbReference type="Gene3D" id="3.40.50.1000">
    <property type="entry name" value="HAD superfamily/HAD-like"/>
    <property type="match status" value="1"/>
</dbReference>
<gene>
    <name evidence="1" type="ORF">AAH991_35600</name>
</gene>
<dbReference type="InterPro" id="IPR036412">
    <property type="entry name" value="HAD-like_sf"/>
</dbReference>
<evidence type="ECO:0000313" key="1">
    <source>
        <dbReference type="EMBL" id="MEN3540484.1"/>
    </source>
</evidence>
<dbReference type="NCBIfam" id="TIGR01509">
    <property type="entry name" value="HAD-SF-IA-v3"/>
    <property type="match status" value="1"/>
</dbReference>
<dbReference type="PANTHER" id="PTHR43481:SF4">
    <property type="entry name" value="GLYCEROL-1-PHOSPHATE PHOSPHOHYDROLASE 1-RELATED"/>
    <property type="match status" value="1"/>
</dbReference>
<dbReference type="Gene3D" id="1.10.150.240">
    <property type="entry name" value="Putative phosphatase, domain 2"/>
    <property type="match status" value="1"/>
</dbReference>
<organism evidence="1 2">
    <name type="scientific">Microbispora maris</name>
    <dbReference type="NCBI Taxonomy" id="3144104"/>
    <lineage>
        <taxon>Bacteria</taxon>
        <taxon>Bacillati</taxon>
        <taxon>Actinomycetota</taxon>
        <taxon>Actinomycetes</taxon>
        <taxon>Streptosporangiales</taxon>
        <taxon>Streptosporangiaceae</taxon>
        <taxon>Microbispora</taxon>
    </lineage>
</organism>
<dbReference type="Pfam" id="PF00702">
    <property type="entry name" value="Hydrolase"/>
    <property type="match status" value="1"/>
</dbReference>